<proteinExistence type="predicted"/>
<keyword evidence="2" id="KW-1185">Reference proteome</keyword>
<dbReference type="AlphaFoldDB" id="A0AAQ3SB31"/>
<organism evidence="1 2">
    <name type="scientific">Vigna mungo</name>
    <name type="common">Black gram</name>
    <name type="synonym">Phaseolus mungo</name>
    <dbReference type="NCBI Taxonomy" id="3915"/>
    <lineage>
        <taxon>Eukaryota</taxon>
        <taxon>Viridiplantae</taxon>
        <taxon>Streptophyta</taxon>
        <taxon>Embryophyta</taxon>
        <taxon>Tracheophyta</taxon>
        <taxon>Spermatophyta</taxon>
        <taxon>Magnoliopsida</taxon>
        <taxon>eudicotyledons</taxon>
        <taxon>Gunneridae</taxon>
        <taxon>Pentapetalae</taxon>
        <taxon>rosids</taxon>
        <taxon>fabids</taxon>
        <taxon>Fabales</taxon>
        <taxon>Fabaceae</taxon>
        <taxon>Papilionoideae</taxon>
        <taxon>50 kb inversion clade</taxon>
        <taxon>NPAAA clade</taxon>
        <taxon>indigoferoid/millettioid clade</taxon>
        <taxon>Phaseoleae</taxon>
        <taxon>Vigna</taxon>
    </lineage>
</organism>
<gene>
    <name evidence="1" type="ORF">V8G54_000688</name>
</gene>
<evidence type="ECO:0000313" key="1">
    <source>
        <dbReference type="EMBL" id="WVZ22144.1"/>
    </source>
</evidence>
<accession>A0AAQ3SB31</accession>
<reference evidence="1 2" key="1">
    <citation type="journal article" date="2023" name="Life. Sci Alliance">
        <title>Evolutionary insights into 3D genome organization and epigenetic landscape of Vigna mungo.</title>
        <authorList>
            <person name="Junaid A."/>
            <person name="Singh B."/>
            <person name="Bhatia S."/>
        </authorList>
    </citation>
    <scope>NUCLEOTIDE SEQUENCE [LARGE SCALE GENOMIC DNA]</scope>
    <source>
        <strain evidence="1">Urdbean</strain>
    </source>
</reference>
<name>A0AAQ3SB31_VIGMU</name>
<dbReference type="EMBL" id="CP144700">
    <property type="protein sequence ID" value="WVZ22144.1"/>
    <property type="molecule type" value="Genomic_DNA"/>
</dbReference>
<sequence>MKQAKTRKKKQRPLLRFTYMKLLETLRKPSPTTGKDLPGSVLSAGLCGATLFPCFREGGAEAASRELWRGRVDRRRDFSHAVAAAGAGSLDGGGGWWCCSCVKVVGSSSSGSLWVLVLIVVQFSRH</sequence>
<evidence type="ECO:0000313" key="2">
    <source>
        <dbReference type="Proteomes" id="UP001374535"/>
    </source>
</evidence>
<protein>
    <submittedName>
        <fullName evidence="1">Uncharacterized protein</fullName>
    </submittedName>
</protein>
<dbReference type="Proteomes" id="UP001374535">
    <property type="component" value="Chromosome 1"/>
</dbReference>